<evidence type="ECO:0000313" key="2">
    <source>
        <dbReference type="EMBL" id="RLY94849.1"/>
    </source>
</evidence>
<accession>A0A3L9LYG6</accession>
<sequence>MSSLYLLSNATVVAAEEAHSVNEGLHAMAPVLGVLAFALFIAALLIAMSFSNRGRRPEIGEYHDPAQLPADEQAMLDSVHAAPRH</sequence>
<keyword evidence="1" id="KW-1133">Transmembrane helix</keyword>
<keyword evidence="3" id="KW-1185">Reference proteome</keyword>
<gene>
    <name evidence="2" type="ORF">EAE32_06870</name>
</gene>
<feature type="transmembrane region" description="Helical" evidence="1">
    <location>
        <begin position="25"/>
        <end position="47"/>
    </location>
</feature>
<dbReference type="OrthoDB" id="5149460at2"/>
<comment type="caution">
    <text evidence="2">The sequence shown here is derived from an EMBL/GenBank/DDBJ whole genome shotgun (WGS) entry which is preliminary data.</text>
</comment>
<evidence type="ECO:0000313" key="3">
    <source>
        <dbReference type="Proteomes" id="UP000277871"/>
    </source>
</evidence>
<keyword evidence="1" id="KW-0812">Transmembrane</keyword>
<name>A0A3L9LYG6_9MICC</name>
<protein>
    <submittedName>
        <fullName evidence="2">Uncharacterized protein</fullName>
    </submittedName>
</protein>
<dbReference type="EMBL" id="RDEX01000001">
    <property type="protein sequence ID" value="RLY94849.1"/>
    <property type="molecule type" value="Genomic_DNA"/>
</dbReference>
<evidence type="ECO:0000256" key="1">
    <source>
        <dbReference type="SAM" id="Phobius"/>
    </source>
</evidence>
<dbReference type="RefSeq" id="WP_121845726.1">
    <property type="nucleotide sequence ID" value="NZ_PHOA01000028.1"/>
</dbReference>
<proteinExistence type="predicted"/>
<organism evidence="2 3">
    <name type="scientific">Kocuria tytonicola</name>
    <dbReference type="NCBI Taxonomy" id="2055946"/>
    <lineage>
        <taxon>Bacteria</taxon>
        <taxon>Bacillati</taxon>
        <taxon>Actinomycetota</taxon>
        <taxon>Actinomycetes</taxon>
        <taxon>Micrococcales</taxon>
        <taxon>Micrococcaceae</taxon>
        <taxon>Kocuria</taxon>
    </lineage>
</organism>
<dbReference type="Proteomes" id="UP000277871">
    <property type="component" value="Unassembled WGS sequence"/>
</dbReference>
<reference evidence="2 3" key="1">
    <citation type="submission" date="2018-10" db="EMBL/GenBank/DDBJ databases">
        <title>Kocuria tytonicola, new bacteria from the preen glands of American barn owls (Tyto furcata).</title>
        <authorList>
            <person name="Braun M.S."/>
            <person name="Wang E."/>
            <person name="Zimmermann S."/>
            <person name="Boutin S."/>
            <person name="Wagner H."/>
            <person name="Wink M."/>
        </authorList>
    </citation>
    <scope>NUCLEOTIDE SEQUENCE [LARGE SCALE GENOMIC DNA]</scope>
    <source>
        <strain evidence="2 3">473</strain>
    </source>
</reference>
<dbReference type="AlphaFoldDB" id="A0A3L9LYG6"/>
<keyword evidence="1" id="KW-0472">Membrane</keyword>